<dbReference type="InterPro" id="IPR039001">
    <property type="entry name" value="Pal"/>
</dbReference>
<dbReference type="InterPro" id="IPR006665">
    <property type="entry name" value="OmpA-like"/>
</dbReference>
<dbReference type="CDD" id="cd07185">
    <property type="entry name" value="OmpA_C-like"/>
    <property type="match status" value="1"/>
</dbReference>
<keyword evidence="1 8" id="KW-0132">Cell division</keyword>
<comment type="caution">
    <text evidence="11">The sequence shown here is derived from an EMBL/GenBank/DDBJ whole genome shotgun (WGS) entry which is preliminary data.</text>
</comment>
<evidence type="ECO:0000256" key="7">
    <source>
        <dbReference type="ARBA" id="ARBA00023306"/>
    </source>
</evidence>
<dbReference type="SUPFAM" id="SSF103088">
    <property type="entry name" value="OmpA-like"/>
    <property type="match status" value="1"/>
</dbReference>
<dbReference type="PROSITE" id="PS51257">
    <property type="entry name" value="PROKAR_LIPOPROTEIN"/>
    <property type="match status" value="1"/>
</dbReference>
<comment type="function">
    <text evidence="8">Part of the Tol-Pal system, which plays a role in outer membrane invagination during cell division and is important for maintaining outer membrane integrity.</text>
</comment>
<evidence type="ECO:0000256" key="8">
    <source>
        <dbReference type="HAMAP-Rule" id="MF_02204"/>
    </source>
</evidence>
<dbReference type="PROSITE" id="PS01068">
    <property type="entry name" value="OMPA_1"/>
    <property type="match status" value="1"/>
</dbReference>
<keyword evidence="7 8" id="KW-0131">Cell cycle</keyword>
<gene>
    <name evidence="8" type="primary">pal</name>
    <name evidence="11" type="ORF">J2W49_000547</name>
</gene>
<keyword evidence="3 8" id="KW-0472">Membrane</keyword>
<dbReference type="Pfam" id="PF00691">
    <property type="entry name" value="OmpA"/>
    <property type="match status" value="1"/>
</dbReference>
<feature type="compositionally biased region" description="Low complexity" evidence="9">
    <location>
        <begin position="65"/>
        <end position="80"/>
    </location>
</feature>
<dbReference type="PANTHER" id="PTHR30329">
    <property type="entry name" value="STATOR ELEMENT OF FLAGELLAR MOTOR COMPLEX"/>
    <property type="match status" value="1"/>
</dbReference>
<evidence type="ECO:0000256" key="5">
    <source>
        <dbReference type="ARBA" id="ARBA00023237"/>
    </source>
</evidence>
<dbReference type="InterPro" id="IPR006664">
    <property type="entry name" value="OMP_bac"/>
</dbReference>
<keyword evidence="2 8" id="KW-0732">Signal</keyword>
<comment type="subunit">
    <text evidence="8">The Tol-Pal system is composed of five core proteins: the inner membrane proteins TolA, TolQ and TolR, the periplasmic protein TolB and the outer membrane protein Pal. They form a network linking the inner and outer membranes and the peptidoglycan layer.</text>
</comment>
<protein>
    <recommendedName>
        <fullName evidence="8">Peptidoglycan-associated lipoprotein</fullName>
        <shortName evidence="8">PAL</shortName>
    </recommendedName>
</protein>
<dbReference type="InterPro" id="IPR050330">
    <property type="entry name" value="Bact_OuterMem_StrucFunc"/>
</dbReference>
<evidence type="ECO:0000256" key="6">
    <source>
        <dbReference type="ARBA" id="ARBA00023288"/>
    </source>
</evidence>
<evidence type="ECO:0000256" key="4">
    <source>
        <dbReference type="ARBA" id="ARBA00023139"/>
    </source>
</evidence>
<feature type="region of interest" description="Disordered" evidence="9">
    <location>
        <begin position="50"/>
        <end position="80"/>
    </location>
</feature>
<feature type="compositionally biased region" description="Gly residues" evidence="9">
    <location>
        <begin position="52"/>
        <end position="64"/>
    </location>
</feature>
<keyword evidence="5 8" id="KW-0998">Cell outer membrane</keyword>
<dbReference type="HAMAP" id="MF_02204">
    <property type="entry name" value="Pal"/>
    <property type="match status" value="1"/>
</dbReference>
<dbReference type="PRINTS" id="PR01021">
    <property type="entry name" value="OMPADOMAIN"/>
</dbReference>
<evidence type="ECO:0000256" key="1">
    <source>
        <dbReference type="ARBA" id="ARBA00022618"/>
    </source>
</evidence>
<dbReference type="InterPro" id="IPR014169">
    <property type="entry name" value="Pal_lipo_C"/>
</dbReference>
<dbReference type="InterPro" id="IPR036737">
    <property type="entry name" value="OmpA-like_sf"/>
</dbReference>
<dbReference type="RefSeq" id="WP_310311378.1">
    <property type="nucleotide sequence ID" value="NZ_JAVDWU010000001.1"/>
</dbReference>
<evidence type="ECO:0000259" key="10">
    <source>
        <dbReference type="PROSITE" id="PS51123"/>
    </source>
</evidence>
<dbReference type="PANTHER" id="PTHR30329:SF21">
    <property type="entry name" value="LIPOPROTEIN YIAD-RELATED"/>
    <property type="match status" value="1"/>
</dbReference>
<evidence type="ECO:0000256" key="9">
    <source>
        <dbReference type="SAM" id="MobiDB-lite"/>
    </source>
</evidence>
<keyword evidence="4 8" id="KW-0564">Palmitate</keyword>
<proteinExistence type="inferred from homology"/>
<comment type="subcellular location">
    <subcellularLocation>
        <location evidence="8">Cell outer membrane</location>
        <topology evidence="8">Lipid-anchor</topology>
    </subcellularLocation>
</comment>
<evidence type="ECO:0000313" key="11">
    <source>
        <dbReference type="EMBL" id="MDR7148619.1"/>
    </source>
</evidence>
<evidence type="ECO:0000313" key="12">
    <source>
        <dbReference type="Proteomes" id="UP001265700"/>
    </source>
</evidence>
<keyword evidence="6 8" id="KW-0449">Lipoprotein</keyword>
<reference evidence="11 12" key="1">
    <citation type="submission" date="2023-07" db="EMBL/GenBank/DDBJ databases">
        <title>Sorghum-associated microbial communities from plants grown in Nebraska, USA.</title>
        <authorList>
            <person name="Schachtman D."/>
        </authorList>
    </citation>
    <scope>NUCLEOTIDE SEQUENCE [LARGE SCALE GENOMIC DNA]</scope>
    <source>
        <strain evidence="11 12">4249</strain>
    </source>
</reference>
<accession>A0ABU1WH83</accession>
<evidence type="ECO:0000256" key="2">
    <source>
        <dbReference type="ARBA" id="ARBA00022729"/>
    </source>
</evidence>
<sequence length="194" mass="20554">MLNLTKLSATATPRSHRSILSGFFAVVLAFSLAACGSSVKLDEAPVEDRGAAAGGTGTQGGTGSGVDPSGVSGVQVPGVDSQQPANMARVIYFDYDSFEVRQEFAGALEANAAFLKANPSRKVALEGHTDERGGREYNLALGQKRAEAVRRAMQLLGVSESQMEAVSFGEEKPAVYGFDESAFAQNRRVEITYR</sequence>
<dbReference type="NCBIfam" id="TIGR02802">
    <property type="entry name" value="Pal_lipo"/>
    <property type="match status" value="1"/>
</dbReference>
<comment type="similarity">
    <text evidence="8">Belongs to the Pal lipoprotein family.</text>
</comment>
<dbReference type="Gene3D" id="3.30.1330.60">
    <property type="entry name" value="OmpA-like domain"/>
    <property type="match status" value="1"/>
</dbReference>
<organism evidence="11 12">
    <name type="scientific">Hydrogenophaga palleronii</name>
    <dbReference type="NCBI Taxonomy" id="65655"/>
    <lineage>
        <taxon>Bacteria</taxon>
        <taxon>Pseudomonadati</taxon>
        <taxon>Pseudomonadota</taxon>
        <taxon>Betaproteobacteria</taxon>
        <taxon>Burkholderiales</taxon>
        <taxon>Comamonadaceae</taxon>
        <taxon>Hydrogenophaga</taxon>
    </lineage>
</organism>
<dbReference type="EMBL" id="JAVDWU010000001">
    <property type="protein sequence ID" value="MDR7148619.1"/>
    <property type="molecule type" value="Genomic_DNA"/>
</dbReference>
<name>A0ABU1WH83_9BURK</name>
<evidence type="ECO:0000256" key="3">
    <source>
        <dbReference type="ARBA" id="ARBA00023136"/>
    </source>
</evidence>
<keyword evidence="12" id="KW-1185">Reference proteome</keyword>
<dbReference type="InterPro" id="IPR006690">
    <property type="entry name" value="OMPA-like_CS"/>
</dbReference>
<feature type="domain" description="OmpA-like" evidence="10">
    <location>
        <begin position="80"/>
        <end position="194"/>
    </location>
</feature>
<dbReference type="Proteomes" id="UP001265700">
    <property type="component" value="Unassembled WGS sequence"/>
</dbReference>
<dbReference type="PROSITE" id="PS51123">
    <property type="entry name" value="OMPA_2"/>
    <property type="match status" value="1"/>
</dbReference>